<evidence type="ECO:0000313" key="1">
    <source>
        <dbReference type="EMBL" id="QDP44255.1"/>
    </source>
</evidence>
<evidence type="ECO:0000313" key="2">
    <source>
        <dbReference type="Proteomes" id="UP000317273"/>
    </source>
</evidence>
<dbReference type="EMBL" id="MN062705">
    <property type="protein sequence ID" value="QDP44255.1"/>
    <property type="molecule type" value="Genomic_DNA"/>
</dbReference>
<dbReference type="KEGG" id="vg:64470533"/>
<dbReference type="GeneID" id="64470533"/>
<name>A0A516KRI7_9CAUD</name>
<keyword evidence="2" id="KW-1185">Reference proteome</keyword>
<protein>
    <submittedName>
        <fullName evidence="1">Uncharacterized protein</fullName>
    </submittedName>
</protein>
<gene>
    <name evidence="1" type="primary">52</name>
    <name evidence="1" type="ORF">SEA_CELIA_52</name>
</gene>
<dbReference type="Proteomes" id="UP000317273">
    <property type="component" value="Segment"/>
</dbReference>
<organism evidence="1 2">
    <name type="scientific">Streptomyces phage Celia</name>
    <dbReference type="NCBI Taxonomy" id="2590946"/>
    <lineage>
        <taxon>Viruses</taxon>
        <taxon>Duplodnaviria</taxon>
        <taxon>Heunggongvirae</taxon>
        <taxon>Uroviricota</taxon>
        <taxon>Caudoviricetes</taxon>
        <taxon>Arquatrovirinae</taxon>
        <taxon>Celiavirus</taxon>
        <taxon>Celiavirus celia</taxon>
    </lineage>
</organism>
<accession>A0A516KRI7</accession>
<dbReference type="RefSeq" id="YP_010054616.1">
    <property type="nucleotide sequence ID" value="NC_054655.1"/>
</dbReference>
<proteinExistence type="predicted"/>
<reference evidence="1 2" key="1">
    <citation type="submission" date="2019-06" db="EMBL/GenBank/DDBJ databases">
        <authorList>
            <person name="Lopez J."/>
            <person name="Ball K.N."/>
            <person name="Bhuiyan S."/>
            <person name="Nayek S."/>
            <person name="Sivoravong A."/>
            <person name="Hughes L.E."/>
            <person name="Garlena R.A."/>
            <person name="Russell D.A."/>
            <person name="Pope W.H."/>
            <person name="Jacobs-Sera D."/>
            <person name="Hatfull G.F."/>
        </authorList>
    </citation>
    <scope>NUCLEOTIDE SEQUENCE [LARGE SCALE GENOMIC DNA]</scope>
</reference>
<sequence>MSQKMEWLKVRWTDASGRSRESVCYYDRPSGLDRVAEMLLDDIDAELVEVPPPFAPTRGARP</sequence>